<feature type="binding site" evidence="6">
    <location>
        <position position="194"/>
    </location>
    <ligand>
        <name>molybdate</name>
        <dbReference type="ChEBI" id="CHEBI:36264"/>
    </ligand>
</feature>
<feature type="binding site" evidence="6">
    <location>
        <position position="167"/>
    </location>
    <ligand>
        <name>molybdate</name>
        <dbReference type="ChEBI" id="CHEBI:36264"/>
    </ligand>
</feature>
<evidence type="ECO:0000256" key="6">
    <source>
        <dbReference type="PIRSR" id="PIRSR004846-1"/>
    </source>
</evidence>
<evidence type="ECO:0000313" key="9">
    <source>
        <dbReference type="Proteomes" id="UP000295696"/>
    </source>
</evidence>
<keyword evidence="9" id="KW-1185">Reference proteome</keyword>
<evidence type="ECO:0000256" key="4">
    <source>
        <dbReference type="ARBA" id="ARBA00022729"/>
    </source>
</evidence>
<dbReference type="GO" id="GO:1901359">
    <property type="term" value="F:tungstate binding"/>
    <property type="evidence" value="ECO:0007669"/>
    <property type="project" value="UniProtKB-ARBA"/>
</dbReference>
<comment type="similarity">
    <text evidence="1">Belongs to the bacterial solute-binding protein ModA family.</text>
</comment>
<feature type="transmembrane region" description="Helical" evidence="7">
    <location>
        <begin position="29"/>
        <end position="55"/>
    </location>
</feature>
<dbReference type="SUPFAM" id="SSF53850">
    <property type="entry name" value="Periplasmic binding protein-like II"/>
    <property type="match status" value="1"/>
</dbReference>
<dbReference type="NCBIfam" id="TIGR01256">
    <property type="entry name" value="modA"/>
    <property type="match status" value="1"/>
</dbReference>
<dbReference type="FunFam" id="3.40.190.10:FF:000035">
    <property type="entry name" value="Molybdate ABC transporter substrate-binding protein"/>
    <property type="match status" value="1"/>
</dbReference>
<feature type="binding site" evidence="6">
    <location>
        <position position="83"/>
    </location>
    <ligand>
        <name>molybdate</name>
        <dbReference type="ChEBI" id="CHEBI:36264"/>
    </ligand>
</feature>
<feature type="binding site" evidence="6">
    <location>
        <position position="212"/>
    </location>
    <ligand>
        <name>molybdate</name>
        <dbReference type="ChEBI" id="CHEBI:36264"/>
    </ligand>
</feature>
<evidence type="ECO:0000256" key="2">
    <source>
        <dbReference type="ARBA" id="ARBA00022505"/>
    </source>
</evidence>
<dbReference type="Gene3D" id="3.40.190.10">
    <property type="entry name" value="Periplasmic binding protein-like II"/>
    <property type="match status" value="2"/>
</dbReference>
<keyword evidence="3 6" id="KW-0479">Metal-binding</keyword>
<keyword evidence="7" id="KW-0472">Membrane</keyword>
<keyword evidence="2 6" id="KW-0500">Molybdenum</keyword>
<dbReference type="AlphaFoldDB" id="A0A4R3JPC3"/>
<dbReference type="PANTHER" id="PTHR30632:SF17">
    <property type="entry name" value="MOLYBDATE-BINDING PROTEIN MODA"/>
    <property type="match status" value="1"/>
</dbReference>
<evidence type="ECO:0000256" key="3">
    <source>
        <dbReference type="ARBA" id="ARBA00022723"/>
    </source>
</evidence>
<gene>
    <name evidence="8" type="ORF">EDD52_101553</name>
</gene>
<dbReference type="GO" id="GO:0030973">
    <property type="term" value="F:molybdate ion binding"/>
    <property type="evidence" value="ECO:0007669"/>
    <property type="project" value="TreeGrafter"/>
</dbReference>
<dbReference type="GO" id="GO:0030288">
    <property type="term" value="C:outer membrane-bounded periplasmic space"/>
    <property type="evidence" value="ECO:0007669"/>
    <property type="project" value="TreeGrafter"/>
</dbReference>
<dbReference type="PIRSF" id="PIRSF004846">
    <property type="entry name" value="ModA"/>
    <property type="match status" value="1"/>
</dbReference>
<dbReference type="InterPro" id="IPR005950">
    <property type="entry name" value="ModA"/>
</dbReference>
<evidence type="ECO:0000256" key="7">
    <source>
        <dbReference type="SAM" id="Phobius"/>
    </source>
</evidence>
<keyword evidence="7" id="KW-0812">Transmembrane</keyword>
<evidence type="ECO:0000256" key="1">
    <source>
        <dbReference type="ARBA" id="ARBA00009175"/>
    </source>
</evidence>
<dbReference type="InterPro" id="IPR050682">
    <property type="entry name" value="ModA/WtpA"/>
</dbReference>
<feature type="binding site" evidence="6">
    <location>
        <position position="56"/>
    </location>
    <ligand>
        <name>molybdate</name>
        <dbReference type="ChEBI" id="CHEBI:36264"/>
    </ligand>
</feature>
<reference evidence="8 9" key="1">
    <citation type="submission" date="2019-03" db="EMBL/GenBank/DDBJ databases">
        <title>Genomic Encyclopedia of Type Strains, Phase IV (KMG-IV): sequencing the most valuable type-strain genomes for metagenomic binning, comparative biology and taxonomic classification.</title>
        <authorList>
            <person name="Goeker M."/>
        </authorList>
    </citation>
    <scope>NUCLEOTIDE SEQUENCE [LARGE SCALE GENOMIC DNA]</scope>
    <source>
        <strain evidence="8 9">DSM 104836</strain>
    </source>
</reference>
<keyword evidence="4" id="KW-0732">Signal</keyword>
<keyword evidence="7" id="KW-1133">Transmembrane helix</keyword>
<organism evidence="8 9">
    <name type="scientific">Primorskyibacter sedentarius</name>
    <dbReference type="NCBI Taxonomy" id="745311"/>
    <lineage>
        <taxon>Bacteria</taxon>
        <taxon>Pseudomonadati</taxon>
        <taxon>Pseudomonadota</taxon>
        <taxon>Alphaproteobacteria</taxon>
        <taxon>Rhodobacterales</taxon>
        <taxon>Roseobacteraceae</taxon>
        <taxon>Primorskyibacter</taxon>
    </lineage>
</organism>
<evidence type="ECO:0000313" key="8">
    <source>
        <dbReference type="EMBL" id="TCS67452.1"/>
    </source>
</evidence>
<comment type="subunit">
    <text evidence="5">The complex is composed of two ATP-binding proteins (ModC), two transmembrane proteins (ModB) and a solute-binding protein (ModA).</text>
</comment>
<accession>A0A4R3JPC3</accession>
<sequence>MAVVHGTFRQLASGPCRTHSAGMNSVHRLLLRLVFVLLVVPCVAVAGEVTVFAAASTKTALDDVAEAWTAQTGHRAVIAYAGSSALARQIDHGAPADVFISANADWMDVLERAGLLRGGTRQDLLGNRLVLIAHGQAAEVEVGPELDLAGLLGEERLAMALVEAVPAGIYGKAALEALGLWASVAGQVAQTDNVRAALALVATGEAPLGVVYATDAVADSRVSVIGIFPEDSHPAIVYPVAAVSGGDNPLTMDFLTFLRSDAARHAFAAQGFITLRE</sequence>
<evidence type="ECO:0000256" key="5">
    <source>
        <dbReference type="ARBA" id="ARBA00062515"/>
    </source>
</evidence>
<protein>
    <submittedName>
        <fullName evidence="8">Molybdate transport system substrate-binding protein</fullName>
    </submittedName>
</protein>
<dbReference type="EMBL" id="SLZU01000001">
    <property type="protein sequence ID" value="TCS67452.1"/>
    <property type="molecule type" value="Genomic_DNA"/>
</dbReference>
<dbReference type="Pfam" id="PF13531">
    <property type="entry name" value="SBP_bac_11"/>
    <property type="match status" value="1"/>
</dbReference>
<name>A0A4R3JPC3_9RHOB</name>
<dbReference type="GO" id="GO:0015689">
    <property type="term" value="P:molybdate ion transport"/>
    <property type="evidence" value="ECO:0007669"/>
    <property type="project" value="InterPro"/>
</dbReference>
<dbReference type="PANTHER" id="PTHR30632">
    <property type="entry name" value="MOLYBDATE-BINDING PERIPLASMIC PROTEIN"/>
    <property type="match status" value="1"/>
</dbReference>
<proteinExistence type="inferred from homology"/>
<comment type="caution">
    <text evidence="8">The sequence shown here is derived from an EMBL/GenBank/DDBJ whole genome shotgun (WGS) entry which is preliminary data.</text>
</comment>
<dbReference type="GO" id="GO:0046872">
    <property type="term" value="F:metal ion binding"/>
    <property type="evidence" value="ECO:0007669"/>
    <property type="project" value="UniProtKB-KW"/>
</dbReference>
<dbReference type="Proteomes" id="UP000295696">
    <property type="component" value="Unassembled WGS sequence"/>
</dbReference>